<comment type="caution">
    <text evidence="3">The sequence shown here is derived from an EMBL/GenBank/DDBJ whole genome shotgun (WGS) entry which is preliminary data.</text>
</comment>
<evidence type="ECO:0000259" key="2">
    <source>
        <dbReference type="PROSITE" id="PS50053"/>
    </source>
</evidence>
<evidence type="ECO:0000313" key="4">
    <source>
        <dbReference type="Proteomes" id="UP000308549"/>
    </source>
</evidence>
<dbReference type="InterPro" id="IPR000626">
    <property type="entry name" value="Ubiquitin-like_dom"/>
</dbReference>
<dbReference type="InterPro" id="IPR029071">
    <property type="entry name" value="Ubiquitin-like_domsf"/>
</dbReference>
<evidence type="ECO:0000313" key="3">
    <source>
        <dbReference type="EMBL" id="TKA28626.1"/>
    </source>
</evidence>
<dbReference type="SUPFAM" id="SSF54236">
    <property type="entry name" value="Ubiquitin-like"/>
    <property type="match status" value="1"/>
</dbReference>
<dbReference type="InterPro" id="IPR032752">
    <property type="entry name" value="DC-UbP/UBTD2_N"/>
</dbReference>
<dbReference type="OrthoDB" id="1640476at2759"/>
<keyword evidence="4" id="KW-1185">Reference proteome</keyword>
<dbReference type="Gene3D" id="3.10.20.90">
    <property type="entry name" value="Phosphatidylinositol 3-kinase Catalytic Subunit, Chain A, domain 1"/>
    <property type="match status" value="1"/>
</dbReference>
<dbReference type="InterPro" id="IPR038169">
    <property type="entry name" value="DC-UbP/UBTD2_N_sf"/>
</dbReference>
<evidence type="ECO:0000256" key="1">
    <source>
        <dbReference type="SAM" id="MobiDB-lite"/>
    </source>
</evidence>
<feature type="compositionally biased region" description="Basic and acidic residues" evidence="1">
    <location>
        <begin position="213"/>
        <end position="224"/>
    </location>
</feature>
<accession>A0A4U0U2K4</accession>
<dbReference type="Proteomes" id="UP000308549">
    <property type="component" value="Unassembled WGS sequence"/>
</dbReference>
<feature type="compositionally biased region" description="Polar residues" evidence="1">
    <location>
        <begin position="29"/>
        <end position="54"/>
    </location>
</feature>
<dbReference type="PROSITE" id="PS50053">
    <property type="entry name" value="UBIQUITIN_2"/>
    <property type="match status" value="1"/>
</dbReference>
<dbReference type="InterPro" id="IPR039869">
    <property type="entry name" value="UBTD1/2"/>
</dbReference>
<feature type="region of interest" description="Disordered" evidence="1">
    <location>
        <begin position="190"/>
        <end position="224"/>
    </location>
</feature>
<name>A0A4U0U2K4_9PEZI</name>
<dbReference type="EMBL" id="NAJL01000017">
    <property type="protein sequence ID" value="TKA28626.1"/>
    <property type="molecule type" value="Genomic_DNA"/>
</dbReference>
<feature type="region of interest" description="Disordered" evidence="1">
    <location>
        <begin position="1"/>
        <end position="94"/>
    </location>
</feature>
<feature type="compositionally biased region" description="Polar residues" evidence="1">
    <location>
        <begin position="1"/>
        <end position="11"/>
    </location>
</feature>
<proteinExistence type="predicted"/>
<dbReference type="CDD" id="cd17039">
    <property type="entry name" value="Ubl_ubiquitin_like"/>
    <property type="match status" value="1"/>
</dbReference>
<organism evidence="3 4">
    <name type="scientific">Salinomyces thailandicus</name>
    <dbReference type="NCBI Taxonomy" id="706561"/>
    <lineage>
        <taxon>Eukaryota</taxon>
        <taxon>Fungi</taxon>
        <taxon>Dikarya</taxon>
        <taxon>Ascomycota</taxon>
        <taxon>Pezizomycotina</taxon>
        <taxon>Dothideomycetes</taxon>
        <taxon>Dothideomycetidae</taxon>
        <taxon>Mycosphaerellales</taxon>
        <taxon>Teratosphaeriaceae</taxon>
        <taxon>Salinomyces</taxon>
    </lineage>
</organism>
<protein>
    <recommendedName>
        <fullName evidence="2">Ubiquitin-like domain-containing protein</fullName>
    </recommendedName>
</protein>
<dbReference type="Pfam" id="PF16455">
    <property type="entry name" value="UBD"/>
    <property type="match status" value="1"/>
</dbReference>
<sequence length="313" mass="34423">MGCCQSTQSGPNDDGAARPRSVQPAALPHNSSQAAINQSQRSLDNGNNHSNNTAGPRAAPNAQPASQSNRPNKPIRAPSPVAKSPAQIYPPPPWTRSILERERASFFDTRVTGRQECWEALRLVCDMLLQGNVEDAQGVMDAANLSSPQGRVAIDKGRHRHRGGVYDERGELYDIPAWVVTDPQDLVEDAGEKDLDGASDSDADHEETVATEQQREQKGKGRAEDLGELLPVRCRLSDRGTDVVVQVHMKQKVAVLVREVQAQIGPRRLRLVYLGRTMMESKTLEDLGWQKGHVVNAMVFEGEEEMLVKKVSK</sequence>
<dbReference type="Gene3D" id="1.20.225.20">
    <property type="entry name" value="Ub domain-containing protein, DC-UbP/UBTD2, N-terminal domain"/>
    <property type="match status" value="1"/>
</dbReference>
<feature type="domain" description="Ubiquitin-like" evidence="2">
    <location>
        <begin position="230"/>
        <end position="299"/>
    </location>
</feature>
<reference evidence="3 4" key="1">
    <citation type="submission" date="2017-03" db="EMBL/GenBank/DDBJ databases">
        <title>Genomes of endolithic fungi from Antarctica.</title>
        <authorList>
            <person name="Coleine C."/>
            <person name="Masonjones S."/>
            <person name="Stajich J.E."/>
        </authorList>
    </citation>
    <scope>NUCLEOTIDE SEQUENCE [LARGE SCALE GENOMIC DNA]</scope>
    <source>
        <strain evidence="3 4">CCFEE 6315</strain>
    </source>
</reference>
<dbReference type="AlphaFoldDB" id="A0A4U0U2K4"/>
<dbReference type="PANTHER" id="PTHR13609">
    <property type="entry name" value="UBIQUITIN DOMAIN CONTAINING 1 PROTEIN-RELATED"/>
    <property type="match status" value="1"/>
</dbReference>
<gene>
    <name evidence="3" type="ORF">B0A50_02953</name>
</gene>